<evidence type="ECO:0000256" key="11">
    <source>
        <dbReference type="ARBA" id="ARBA00037847"/>
    </source>
</evidence>
<evidence type="ECO:0000256" key="1">
    <source>
        <dbReference type="ARBA" id="ARBA00004236"/>
    </source>
</evidence>
<keyword evidence="3" id="KW-1003">Cell membrane</keyword>
<dbReference type="Gene3D" id="3.80.10.10">
    <property type="entry name" value="Ribonuclease Inhibitor"/>
    <property type="match status" value="3"/>
</dbReference>
<keyword evidence="9" id="KW-0675">Receptor</keyword>
<dbReference type="GO" id="GO:0012505">
    <property type="term" value="C:endomembrane system"/>
    <property type="evidence" value="ECO:0007669"/>
    <property type="project" value="UniProtKB-SubCell"/>
</dbReference>
<dbReference type="InterPro" id="IPR003591">
    <property type="entry name" value="Leu-rich_rpt_typical-subtyp"/>
</dbReference>
<keyword evidence="16" id="KW-1185">Reference proteome</keyword>
<feature type="transmembrane region" description="Helical" evidence="13">
    <location>
        <begin position="104"/>
        <end position="128"/>
    </location>
</feature>
<evidence type="ECO:0000256" key="10">
    <source>
        <dbReference type="ARBA" id="ARBA00023180"/>
    </source>
</evidence>
<dbReference type="GO" id="GO:0005886">
    <property type="term" value="C:plasma membrane"/>
    <property type="evidence" value="ECO:0007669"/>
    <property type="project" value="UniProtKB-SubCell"/>
</dbReference>
<evidence type="ECO:0000259" key="14">
    <source>
        <dbReference type="Pfam" id="PF23598"/>
    </source>
</evidence>
<dbReference type="InterPro" id="IPR055414">
    <property type="entry name" value="LRR_R13L4/SHOC2-like"/>
</dbReference>
<keyword evidence="5 13" id="KW-0812">Transmembrane</keyword>
<gene>
    <name evidence="15" type="ORF">PSNMU_V1.4_AUG-EV-PASAV3_0085980</name>
</gene>
<dbReference type="PANTHER" id="PTHR27004">
    <property type="entry name" value="RECEPTOR-LIKE PROTEIN 12 ISOFORM X1"/>
    <property type="match status" value="1"/>
</dbReference>
<dbReference type="SMART" id="SM00369">
    <property type="entry name" value="LRR_TYP"/>
    <property type="match status" value="4"/>
</dbReference>
<dbReference type="FunFam" id="3.80.10.10:FF:000383">
    <property type="entry name" value="Leucine-rich repeat receptor protein kinase EMS1"/>
    <property type="match status" value="1"/>
</dbReference>
<evidence type="ECO:0000256" key="8">
    <source>
        <dbReference type="ARBA" id="ARBA00023136"/>
    </source>
</evidence>
<sequence>MERNSTSYTMQATNQNTGRVEHCPSPRSSEIQGTANADRCHDDDAVAAEMRISSSDDEASFGEKSEEKMDLSSRATLNKGSERKTFPKDCYSFLSLHSFVDSPLFFSFGFTVFLFQVSFFVLMVLSVLDPVWSSNGDKDNPSDSILATFVDANSTPLVRATQVISILTYVVFADSSMMDVAIGVETFPRDLKEATNSMVFSCVLRISQGFMAAMTAFVLIITAENVIDIVLNFTAVNFISHLDDVAFQLAVLGKYGERLEQEANRIKQIPLPPCMSQGKTHTRFRSTLATCGVLFLGTMIAIMCAQDNDDVWLTKVLRIEFQDPELHPYSGCYEIDATSIHDTFKRKVYRSSDDSLDDVNFGYCIDSRQWKLFENVGDPCDANENTLAVSAKTDSFDISTVFGEAWFSLYGKPLDVYFYELDEKLEGNCSSFDDGKCDSLFNKFEYQFDGGDCCSATCSHFDCGIGAIKKGFGMENAIGDGFPQCSDPNMVPLTIRIGNFSSSGLAQVPEEWDIDNSENPLDGHNNPVSPHLSLECDQKNVFAIDLDPSMTDRTEIVSVTDGAKCTMKVSNRTVHNDTDNVLNREPIWFVDYAMFQGETVENGTKILEHNSGVQEESSFFVIPKCMFKKLSLYTDETELYNDGASIEAFEWIREGFFGTQACDDDNDLICLFALSSLYFAAPLVGIDDEAWIKETPHCNWGAVECTRGDISKLKLEKSSLAGTISSAIGLLTSLREFNMKSNKIIGKIPIEIGLLTFLQKLDLKSNEIEGEIPSEIGLLMSLQALDLSYNRLTGRIPTEILSLPSLEVLHLDSNALSGEIPSEIGLLTSLESLWLGHNGFTGEIPTEIGSLTSLQGLWFELDNGFTGDIPSEIGLLSSLQQLWLELINGFGGEIPSEIGLLTSLQTLWLELDKDVTGAIPTEIGLLTSLRVLHMELNDFTGEIPSEIGLLTSLEEINLTSNNSTAAIPCEIASLLDNNTTGGIPSE</sequence>
<keyword evidence="7 13" id="KW-1133">Transmembrane helix</keyword>
<feature type="compositionally biased region" description="Basic and acidic residues" evidence="12">
    <location>
        <begin position="61"/>
        <end position="71"/>
    </location>
</feature>
<feature type="domain" description="Disease resistance R13L4/SHOC-2-like LRR" evidence="14">
    <location>
        <begin position="776"/>
        <end position="885"/>
    </location>
</feature>
<protein>
    <recommendedName>
        <fullName evidence="14">Disease resistance R13L4/SHOC-2-like LRR domain-containing protein</fullName>
    </recommendedName>
</protein>
<dbReference type="Proteomes" id="UP000291116">
    <property type="component" value="Unassembled WGS sequence"/>
</dbReference>
<organism evidence="15 16">
    <name type="scientific">Pseudo-nitzschia multistriata</name>
    <dbReference type="NCBI Taxonomy" id="183589"/>
    <lineage>
        <taxon>Eukaryota</taxon>
        <taxon>Sar</taxon>
        <taxon>Stramenopiles</taxon>
        <taxon>Ochrophyta</taxon>
        <taxon>Bacillariophyta</taxon>
        <taxon>Bacillariophyceae</taxon>
        <taxon>Bacillariophycidae</taxon>
        <taxon>Bacillariales</taxon>
        <taxon>Bacillariaceae</taxon>
        <taxon>Pseudo-nitzschia</taxon>
    </lineage>
</organism>
<comment type="subcellular location">
    <subcellularLocation>
        <location evidence="1">Cell membrane</location>
    </subcellularLocation>
    <subcellularLocation>
        <location evidence="11">Endomembrane system</location>
        <topology evidence="11">Single-pass membrane protein</topology>
    </subcellularLocation>
    <subcellularLocation>
        <location evidence="2">Membrane</location>
        <topology evidence="2">Single-pass type I membrane protein</topology>
    </subcellularLocation>
</comment>
<dbReference type="FunFam" id="3.80.10.10:FF:000041">
    <property type="entry name" value="LRR receptor-like serine/threonine-protein kinase ERECTA"/>
    <property type="match status" value="1"/>
</dbReference>
<evidence type="ECO:0000256" key="5">
    <source>
        <dbReference type="ARBA" id="ARBA00022692"/>
    </source>
</evidence>
<evidence type="ECO:0000256" key="9">
    <source>
        <dbReference type="ARBA" id="ARBA00023170"/>
    </source>
</evidence>
<evidence type="ECO:0000256" key="6">
    <source>
        <dbReference type="ARBA" id="ARBA00022737"/>
    </source>
</evidence>
<evidence type="ECO:0000256" key="4">
    <source>
        <dbReference type="ARBA" id="ARBA00022614"/>
    </source>
</evidence>
<feature type="compositionally biased region" description="Polar residues" evidence="12">
    <location>
        <begin position="1"/>
        <end position="18"/>
    </location>
</feature>
<feature type="compositionally biased region" description="Polar residues" evidence="12">
    <location>
        <begin position="26"/>
        <end position="35"/>
    </location>
</feature>
<dbReference type="PANTHER" id="PTHR27004:SF203">
    <property type="entry name" value="LEUCINE-RICH REPEAT-CONTAINING N-TERMINAL PLANT-TYPE DOMAIN-CONTAINING PROTEIN"/>
    <property type="match status" value="1"/>
</dbReference>
<proteinExistence type="predicted"/>
<dbReference type="Pfam" id="PF23598">
    <property type="entry name" value="LRR_14"/>
    <property type="match status" value="1"/>
</dbReference>
<keyword evidence="6" id="KW-0677">Repeat</keyword>
<evidence type="ECO:0000256" key="12">
    <source>
        <dbReference type="SAM" id="MobiDB-lite"/>
    </source>
</evidence>
<dbReference type="SUPFAM" id="SSF52058">
    <property type="entry name" value="L domain-like"/>
    <property type="match status" value="1"/>
</dbReference>
<feature type="region of interest" description="Disordered" evidence="12">
    <location>
        <begin position="1"/>
        <end position="76"/>
    </location>
</feature>
<keyword evidence="8 13" id="KW-0472">Membrane</keyword>
<evidence type="ECO:0000256" key="13">
    <source>
        <dbReference type="SAM" id="Phobius"/>
    </source>
</evidence>
<name>A0A448ZHZ7_9STRA</name>
<dbReference type="EMBL" id="CAACVS010000375">
    <property type="protein sequence ID" value="VEU41669.1"/>
    <property type="molecule type" value="Genomic_DNA"/>
</dbReference>
<evidence type="ECO:0000256" key="2">
    <source>
        <dbReference type="ARBA" id="ARBA00004479"/>
    </source>
</evidence>
<dbReference type="AlphaFoldDB" id="A0A448ZHZ7"/>
<evidence type="ECO:0000256" key="3">
    <source>
        <dbReference type="ARBA" id="ARBA00022475"/>
    </source>
</evidence>
<keyword evidence="4" id="KW-0433">Leucine-rich repeat</keyword>
<evidence type="ECO:0000256" key="7">
    <source>
        <dbReference type="ARBA" id="ARBA00022989"/>
    </source>
</evidence>
<evidence type="ECO:0000313" key="15">
    <source>
        <dbReference type="EMBL" id="VEU41669.1"/>
    </source>
</evidence>
<dbReference type="InterPro" id="IPR032675">
    <property type="entry name" value="LRR_dom_sf"/>
</dbReference>
<accession>A0A448ZHZ7</accession>
<keyword evidence="10" id="KW-0325">Glycoprotein</keyword>
<dbReference type="FunFam" id="3.80.10.10:FF:000129">
    <property type="entry name" value="Leucine-rich repeat receptor-like kinase"/>
    <property type="match status" value="1"/>
</dbReference>
<reference evidence="15 16" key="1">
    <citation type="submission" date="2019-01" db="EMBL/GenBank/DDBJ databases">
        <authorList>
            <person name="Ferrante I. M."/>
        </authorList>
    </citation>
    <scope>NUCLEOTIDE SEQUENCE [LARGE SCALE GENOMIC DNA]</scope>
    <source>
        <strain evidence="15 16">B856</strain>
    </source>
</reference>
<evidence type="ECO:0000313" key="16">
    <source>
        <dbReference type="Proteomes" id="UP000291116"/>
    </source>
</evidence>
<dbReference type="OrthoDB" id="204884at2759"/>